<keyword evidence="3" id="KW-1185">Reference proteome</keyword>
<dbReference type="HOGENOM" id="CLU_1979119_0_0_11"/>
<sequence>MAGSLLIVALIFCFGFMLGQNSGGGHDDDDGYWHRGDAPFSRGGPWGPGMQGGPGYGPGGPGMYGPGMQGGQGYGPGMPGMQGGGGMPGMHGGMMPGMGGGMMPGMQPPSSTPTTPSTTTAPPARP</sequence>
<feature type="region of interest" description="Disordered" evidence="1">
    <location>
        <begin position="29"/>
        <end position="126"/>
    </location>
</feature>
<dbReference type="Proteomes" id="UP000006072">
    <property type="component" value="Unassembled WGS sequence"/>
</dbReference>
<dbReference type="AlphaFoldDB" id="K0V6K6"/>
<evidence type="ECO:0000313" key="2">
    <source>
        <dbReference type="EMBL" id="EJZ06679.1"/>
    </source>
</evidence>
<name>K0V6K6_MYCVA</name>
<proteinExistence type="predicted"/>
<evidence type="ECO:0000256" key="1">
    <source>
        <dbReference type="SAM" id="MobiDB-lite"/>
    </source>
</evidence>
<feature type="compositionally biased region" description="Low complexity" evidence="1">
    <location>
        <begin position="112"/>
        <end position="126"/>
    </location>
</feature>
<gene>
    <name evidence="2" type="ORF">MVAC_21368</name>
</gene>
<organism evidence="2 3">
    <name type="scientific">Mycolicibacterium vaccae ATCC 25954</name>
    <dbReference type="NCBI Taxonomy" id="1194972"/>
    <lineage>
        <taxon>Bacteria</taxon>
        <taxon>Bacillati</taxon>
        <taxon>Actinomycetota</taxon>
        <taxon>Actinomycetes</taxon>
        <taxon>Mycobacteriales</taxon>
        <taxon>Mycobacteriaceae</taxon>
        <taxon>Mycolicibacterium</taxon>
    </lineage>
</organism>
<comment type="caution">
    <text evidence="2">The sequence shown here is derived from an EMBL/GenBank/DDBJ whole genome shotgun (WGS) entry which is preliminary data.</text>
</comment>
<dbReference type="EMBL" id="ALQA01000055">
    <property type="protein sequence ID" value="EJZ06679.1"/>
    <property type="molecule type" value="Genomic_DNA"/>
</dbReference>
<dbReference type="PATRIC" id="fig|1194972.3.peg.4261"/>
<feature type="compositionally biased region" description="Gly residues" evidence="1">
    <location>
        <begin position="44"/>
        <end position="103"/>
    </location>
</feature>
<protein>
    <submittedName>
        <fullName evidence="2">Uncharacterized protein</fullName>
    </submittedName>
</protein>
<evidence type="ECO:0000313" key="3">
    <source>
        <dbReference type="Proteomes" id="UP000006072"/>
    </source>
</evidence>
<reference evidence="2 3" key="1">
    <citation type="journal article" date="2012" name="J. Bacteriol.">
        <title>Complete Genome Sequence of Mycobacterium vaccae Type Strain ATCC 25954.</title>
        <authorList>
            <person name="Ho Y.S."/>
            <person name="Adroub S.A."/>
            <person name="Abadi M."/>
            <person name="Al Alwan B."/>
            <person name="Alkhateeb R."/>
            <person name="Gao G."/>
            <person name="Ragab A."/>
            <person name="Ali S."/>
            <person name="van Soolingen D."/>
            <person name="Bitter W."/>
            <person name="Pain A."/>
            <person name="Abdallah A.M."/>
        </authorList>
    </citation>
    <scope>NUCLEOTIDE SEQUENCE [LARGE SCALE GENOMIC DNA]</scope>
    <source>
        <strain evidence="2 3">ATCC 25954</strain>
    </source>
</reference>
<accession>K0V6K6</accession>